<dbReference type="SUPFAM" id="SSF54913">
    <property type="entry name" value="GlnB-like"/>
    <property type="match status" value="1"/>
</dbReference>
<dbReference type="Proteomes" id="UP000606490">
    <property type="component" value="Unassembled WGS sequence"/>
</dbReference>
<accession>A0ABS1V7Z3</accession>
<dbReference type="InterPro" id="IPR011322">
    <property type="entry name" value="N-reg_PII-like_a/b"/>
</dbReference>
<evidence type="ECO:0000313" key="2">
    <source>
        <dbReference type="EMBL" id="MBL6457784.1"/>
    </source>
</evidence>
<evidence type="ECO:0000313" key="3">
    <source>
        <dbReference type="Proteomes" id="UP000606490"/>
    </source>
</evidence>
<name>A0ABS1V7Z3_9PROT</name>
<sequence length="109" mass="11931">MAADPVLWVYVTAADAAEARRLGRALVEERLAACANLLPGHTAIYRWEGELREETEAALVLKTTGSHFEALRARIRAMHSYSLPSILALPAAAGDAEFMDWVRAEVRPG</sequence>
<dbReference type="RefSeq" id="WP_202827530.1">
    <property type="nucleotide sequence ID" value="NZ_JAEUXJ010000010.1"/>
</dbReference>
<dbReference type="InterPro" id="IPR004323">
    <property type="entry name" value="Ion_tolerance_CutA"/>
</dbReference>
<reference evidence="2 3" key="1">
    <citation type="submission" date="2021-01" db="EMBL/GenBank/DDBJ databases">
        <title>Belnapia mucosa sp. nov. and Belnapia arida sp. nov., isolated from the Tabernas Desert (Almeria, Spain).</title>
        <authorList>
            <person name="Molina-Menor E."/>
            <person name="Vidal-Verdu A."/>
            <person name="Calonge A."/>
            <person name="Satari L."/>
            <person name="Pereto Magraner J."/>
            <person name="Porcar Miralles M."/>
        </authorList>
    </citation>
    <scope>NUCLEOTIDE SEQUENCE [LARGE SCALE GENOMIC DNA]</scope>
    <source>
        <strain evidence="2 3">T6</strain>
    </source>
</reference>
<dbReference type="Gene3D" id="3.30.70.120">
    <property type="match status" value="1"/>
</dbReference>
<comment type="caution">
    <text evidence="2">The sequence shown here is derived from an EMBL/GenBank/DDBJ whole genome shotgun (WGS) entry which is preliminary data.</text>
</comment>
<dbReference type="PANTHER" id="PTHR23419">
    <property type="entry name" value="DIVALENT CATION TOLERANCE CUTA-RELATED"/>
    <property type="match status" value="1"/>
</dbReference>
<organism evidence="2 3">
    <name type="scientific">Belnapia mucosa</name>
    <dbReference type="NCBI Taxonomy" id="2804532"/>
    <lineage>
        <taxon>Bacteria</taxon>
        <taxon>Pseudomonadati</taxon>
        <taxon>Pseudomonadota</taxon>
        <taxon>Alphaproteobacteria</taxon>
        <taxon>Acetobacterales</taxon>
        <taxon>Roseomonadaceae</taxon>
        <taxon>Belnapia</taxon>
    </lineage>
</organism>
<proteinExistence type="inferred from homology"/>
<dbReference type="PANTHER" id="PTHR23419:SF8">
    <property type="entry name" value="FI09726P"/>
    <property type="match status" value="1"/>
</dbReference>
<protein>
    <submittedName>
        <fullName evidence="2">Divalent-cation tolerance protein CutA</fullName>
    </submittedName>
</protein>
<evidence type="ECO:0000256" key="1">
    <source>
        <dbReference type="ARBA" id="ARBA00010169"/>
    </source>
</evidence>
<dbReference type="EMBL" id="JAEUXJ010000010">
    <property type="protein sequence ID" value="MBL6457784.1"/>
    <property type="molecule type" value="Genomic_DNA"/>
</dbReference>
<comment type="similarity">
    <text evidence="1">Belongs to the CutA family.</text>
</comment>
<dbReference type="Pfam" id="PF03091">
    <property type="entry name" value="CutA1"/>
    <property type="match status" value="1"/>
</dbReference>
<keyword evidence="3" id="KW-1185">Reference proteome</keyword>
<dbReference type="InterPro" id="IPR015867">
    <property type="entry name" value="N-reg_PII/ATP_PRibTrfase_C"/>
</dbReference>
<gene>
    <name evidence="2" type="ORF">JMJ55_20815</name>
</gene>